<organism evidence="8 9">
    <name type="scientific">Pyricularia grisea</name>
    <name type="common">Crabgrass-specific blast fungus</name>
    <name type="synonym">Magnaporthe grisea</name>
    <dbReference type="NCBI Taxonomy" id="148305"/>
    <lineage>
        <taxon>Eukaryota</taxon>
        <taxon>Fungi</taxon>
        <taxon>Dikarya</taxon>
        <taxon>Ascomycota</taxon>
        <taxon>Pezizomycotina</taxon>
        <taxon>Sordariomycetes</taxon>
        <taxon>Sordariomycetidae</taxon>
        <taxon>Magnaporthales</taxon>
        <taxon>Pyriculariaceae</taxon>
        <taxon>Pyricularia</taxon>
    </lineage>
</organism>
<evidence type="ECO:0000256" key="2">
    <source>
        <dbReference type="ARBA" id="ARBA00022448"/>
    </source>
</evidence>
<accession>A0ABQ8NXD5</accession>
<comment type="subcellular location">
    <subcellularLocation>
        <location evidence="1">Membrane</location>
        <topology evidence="1">Multi-pass membrane protein</topology>
    </subcellularLocation>
</comment>
<proteinExistence type="predicted"/>
<name>A0ABQ8NXD5_PYRGI</name>
<comment type="caution">
    <text evidence="8">The sequence shown here is derived from an EMBL/GenBank/DDBJ whole genome shotgun (WGS) entry which is preliminary data.</text>
</comment>
<keyword evidence="4 7" id="KW-1133">Transmembrane helix</keyword>
<feature type="region of interest" description="Disordered" evidence="6">
    <location>
        <begin position="1"/>
        <end position="20"/>
    </location>
</feature>
<dbReference type="Gene3D" id="1.20.1250.20">
    <property type="entry name" value="MFS general substrate transporter like domains"/>
    <property type="match status" value="1"/>
</dbReference>
<feature type="transmembrane region" description="Helical" evidence="7">
    <location>
        <begin position="26"/>
        <end position="43"/>
    </location>
</feature>
<protein>
    <submittedName>
        <fullName evidence="8">Uncharacterized protein</fullName>
    </submittedName>
</protein>
<evidence type="ECO:0000256" key="1">
    <source>
        <dbReference type="ARBA" id="ARBA00004141"/>
    </source>
</evidence>
<evidence type="ECO:0000256" key="6">
    <source>
        <dbReference type="SAM" id="MobiDB-lite"/>
    </source>
</evidence>
<dbReference type="PANTHER" id="PTHR43791">
    <property type="entry name" value="PERMEASE-RELATED"/>
    <property type="match status" value="1"/>
</dbReference>
<gene>
    <name evidence="8" type="ORF">MCOR33_001481</name>
</gene>
<keyword evidence="2" id="KW-0813">Transport</keyword>
<keyword evidence="5 7" id="KW-0472">Membrane</keyword>
<evidence type="ECO:0000256" key="7">
    <source>
        <dbReference type="SAM" id="Phobius"/>
    </source>
</evidence>
<evidence type="ECO:0000313" key="9">
    <source>
        <dbReference type="Proteomes" id="UP001059893"/>
    </source>
</evidence>
<dbReference type="PANTHER" id="PTHR43791:SF48">
    <property type="entry name" value="TRANSPORTER, PUTATIVE (AFU_ORTHOLOGUE AFUA_4G01000)-RELATED"/>
    <property type="match status" value="1"/>
</dbReference>
<dbReference type="EMBL" id="JABSND010000014">
    <property type="protein sequence ID" value="KAI6303393.1"/>
    <property type="molecule type" value="Genomic_DNA"/>
</dbReference>
<sequence length="95" mass="10457">MNGRQPDRLHPPTNSADDEDGLRQKFDLAIVPLAILMFLFCFIHRSNIGNARLASFESGFGLEGNGFNSVNSIFFILYILLEIPTSILCKSVGPG</sequence>
<dbReference type="SUPFAM" id="SSF103473">
    <property type="entry name" value="MFS general substrate transporter"/>
    <property type="match status" value="1"/>
</dbReference>
<evidence type="ECO:0000256" key="4">
    <source>
        <dbReference type="ARBA" id="ARBA00022989"/>
    </source>
</evidence>
<dbReference type="Proteomes" id="UP001059893">
    <property type="component" value="Unassembled WGS sequence"/>
</dbReference>
<evidence type="ECO:0000256" key="5">
    <source>
        <dbReference type="ARBA" id="ARBA00023136"/>
    </source>
</evidence>
<keyword evidence="3 7" id="KW-0812">Transmembrane</keyword>
<evidence type="ECO:0000313" key="8">
    <source>
        <dbReference type="EMBL" id="KAI6303393.1"/>
    </source>
</evidence>
<dbReference type="InterPro" id="IPR036259">
    <property type="entry name" value="MFS_trans_sf"/>
</dbReference>
<reference evidence="8" key="1">
    <citation type="submission" date="2021-01" db="EMBL/GenBank/DDBJ databases">
        <title>Deciphering the adaptive evolutionary patterns associated with biogeogrpahic diversity in the finger millet blast pathogen Magnaporthe oryzae in Eastern Africa.</title>
        <authorList>
            <person name="Onyema G."/>
            <person name="Shittu T.A."/>
            <person name="Dodsworth S."/>
            <person name="Devilliers S."/>
            <person name="Muthumeenakshi S."/>
            <person name="Sreenivasaprasad S."/>
        </authorList>
    </citation>
    <scope>NUCLEOTIDE SEQUENCE</scope>
    <source>
        <strain evidence="8">D15/s37</strain>
    </source>
</reference>
<keyword evidence="9" id="KW-1185">Reference proteome</keyword>
<feature type="compositionally biased region" description="Basic and acidic residues" evidence="6">
    <location>
        <begin position="1"/>
        <end position="10"/>
    </location>
</feature>
<evidence type="ECO:0000256" key="3">
    <source>
        <dbReference type="ARBA" id="ARBA00022692"/>
    </source>
</evidence>